<sequence>MVFFAGLFFAGDFFAVAFFSGWDVFDVDLRAGEAVFFVVDVDFLPPVAFGDVLRWGRV</sequence>
<reference evidence="1" key="1">
    <citation type="submission" date="2024-06" db="EMBL/GenBank/DDBJ databases">
        <authorList>
            <consortium name="consrtm"/>
            <person name="Uemura M."/>
            <person name="Terahara T."/>
        </authorList>
    </citation>
    <scope>NUCLEOTIDE SEQUENCE</scope>
    <source>
        <strain evidence="1">KM77-8</strain>
    </source>
</reference>
<dbReference type="AlphaFoldDB" id="A0AAT9HDI5"/>
<proteinExistence type="predicted"/>
<reference evidence="1" key="2">
    <citation type="submission" date="2024-07" db="EMBL/GenBank/DDBJ databases">
        <title>Streptomyces haneummycinica sp. nov., a new antibiotic-producing actinobacterium isolated from marine sediment.</title>
        <authorList>
            <person name="Uemura M."/>
            <person name="Hamada M."/>
            <person name="Hirano S."/>
            <person name="Kobayashi K."/>
            <person name="Ohshiro T."/>
            <person name="Kobayashi T."/>
            <person name="Terahara T."/>
        </authorList>
    </citation>
    <scope>NUCLEOTIDE SEQUENCE</scope>
    <source>
        <strain evidence="1">KM77-8</strain>
    </source>
</reference>
<evidence type="ECO:0000313" key="1">
    <source>
        <dbReference type="EMBL" id="BFO15267.1"/>
    </source>
</evidence>
<organism evidence="1">
    <name type="scientific">Streptomyces haneummycinicus</name>
    <dbReference type="NCBI Taxonomy" id="3074435"/>
    <lineage>
        <taxon>Bacteria</taxon>
        <taxon>Bacillati</taxon>
        <taxon>Actinomycetota</taxon>
        <taxon>Actinomycetes</taxon>
        <taxon>Kitasatosporales</taxon>
        <taxon>Streptomycetaceae</taxon>
        <taxon>Streptomyces</taxon>
    </lineage>
</organism>
<protein>
    <submittedName>
        <fullName evidence="1">Uncharacterized protein</fullName>
    </submittedName>
</protein>
<accession>A0AAT9HDI5</accession>
<dbReference type="EMBL" id="AP035768">
    <property type="protein sequence ID" value="BFO15267.1"/>
    <property type="molecule type" value="Genomic_DNA"/>
</dbReference>
<gene>
    <name evidence="1" type="ORF">SHKM778_16550</name>
</gene>
<name>A0AAT9HDI5_9ACTN</name>